<accession>A0AAW2WXC5</accession>
<name>A0AAW2WXC5_9LAMI</name>
<proteinExistence type="predicted"/>
<reference evidence="2" key="2">
    <citation type="journal article" date="2024" name="Plant">
        <title>Genomic evolution and insights into agronomic trait innovations of Sesamum species.</title>
        <authorList>
            <person name="Miao H."/>
            <person name="Wang L."/>
            <person name="Qu L."/>
            <person name="Liu H."/>
            <person name="Sun Y."/>
            <person name="Le M."/>
            <person name="Wang Q."/>
            <person name="Wei S."/>
            <person name="Zheng Y."/>
            <person name="Lin W."/>
            <person name="Duan Y."/>
            <person name="Cao H."/>
            <person name="Xiong S."/>
            <person name="Wang X."/>
            <person name="Wei L."/>
            <person name="Li C."/>
            <person name="Ma Q."/>
            <person name="Ju M."/>
            <person name="Zhao R."/>
            <person name="Li G."/>
            <person name="Mu C."/>
            <person name="Tian Q."/>
            <person name="Mei H."/>
            <person name="Zhang T."/>
            <person name="Gao T."/>
            <person name="Zhang H."/>
        </authorList>
    </citation>
    <scope>NUCLEOTIDE SEQUENCE</scope>
    <source>
        <strain evidence="2">KEN1</strain>
    </source>
</reference>
<dbReference type="PANTHER" id="PTHR33116">
    <property type="entry name" value="REVERSE TRANSCRIPTASE ZINC-BINDING DOMAIN-CONTAINING PROTEIN-RELATED-RELATED"/>
    <property type="match status" value="1"/>
</dbReference>
<feature type="chain" id="PRO_5043935166" description="Reverse transcriptase domain-containing protein" evidence="1">
    <location>
        <begin position="20"/>
        <end position="184"/>
    </location>
</feature>
<sequence length="184" mass="20776">MSPALFLLCMELFSRLINSEFNFHPKCEKLKIAHLLFADNLMLFSRGDLPSVHILMNTSRSLGTFSALPSIPQNLASLRQCLLVTDYSPVVDRIVNYISKWTAKSLSFVGRLELISSVIQGIECFWLQCFPLPAAIVYEIHRLCRNFLLSSKKAPVAWEEICHAKEEGGLGIRHIQSWNVAVLA</sequence>
<dbReference type="PANTHER" id="PTHR33116:SF78">
    <property type="entry name" value="OS12G0587133 PROTEIN"/>
    <property type="match status" value="1"/>
</dbReference>
<gene>
    <name evidence="2" type="ORF">Slati_1741400</name>
</gene>
<dbReference type="EMBL" id="JACGWN010000006">
    <property type="protein sequence ID" value="KAL0446135.1"/>
    <property type="molecule type" value="Genomic_DNA"/>
</dbReference>
<organism evidence="2">
    <name type="scientific">Sesamum latifolium</name>
    <dbReference type="NCBI Taxonomy" id="2727402"/>
    <lineage>
        <taxon>Eukaryota</taxon>
        <taxon>Viridiplantae</taxon>
        <taxon>Streptophyta</taxon>
        <taxon>Embryophyta</taxon>
        <taxon>Tracheophyta</taxon>
        <taxon>Spermatophyta</taxon>
        <taxon>Magnoliopsida</taxon>
        <taxon>eudicotyledons</taxon>
        <taxon>Gunneridae</taxon>
        <taxon>Pentapetalae</taxon>
        <taxon>asterids</taxon>
        <taxon>lamiids</taxon>
        <taxon>Lamiales</taxon>
        <taxon>Pedaliaceae</taxon>
        <taxon>Sesamum</taxon>
    </lineage>
</organism>
<keyword evidence="1" id="KW-0732">Signal</keyword>
<comment type="caution">
    <text evidence="2">The sequence shown here is derived from an EMBL/GenBank/DDBJ whole genome shotgun (WGS) entry which is preliminary data.</text>
</comment>
<evidence type="ECO:0000256" key="1">
    <source>
        <dbReference type="SAM" id="SignalP"/>
    </source>
</evidence>
<protein>
    <recommendedName>
        <fullName evidence="3">Reverse transcriptase domain-containing protein</fullName>
    </recommendedName>
</protein>
<feature type="signal peptide" evidence="1">
    <location>
        <begin position="1"/>
        <end position="19"/>
    </location>
</feature>
<evidence type="ECO:0000313" key="2">
    <source>
        <dbReference type="EMBL" id="KAL0446135.1"/>
    </source>
</evidence>
<dbReference type="AlphaFoldDB" id="A0AAW2WXC5"/>
<evidence type="ECO:0008006" key="3">
    <source>
        <dbReference type="Google" id="ProtNLM"/>
    </source>
</evidence>
<reference evidence="2" key="1">
    <citation type="submission" date="2020-06" db="EMBL/GenBank/DDBJ databases">
        <authorList>
            <person name="Li T."/>
            <person name="Hu X."/>
            <person name="Zhang T."/>
            <person name="Song X."/>
            <person name="Zhang H."/>
            <person name="Dai N."/>
            <person name="Sheng W."/>
            <person name="Hou X."/>
            <person name="Wei L."/>
        </authorList>
    </citation>
    <scope>NUCLEOTIDE SEQUENCE</scope>
    <source>
        <strain evidence="2">KEN1</strain>
        <tissue evidence="2">Leaf</tissue>
    </source>
</reference>